<evidence type="ECO:0000313" key="3">
    <source>
        <dbReference type="Proteomes" id="UP001597083"/>
    </source>
</evidence>
<gene>
    <name evidence="2" type="ORF">ACFQ07_04780</name>
</gene>
<comment type="caution">
    <text evidence="2">The sequence shown here is derived from an EMBL/GenBank/DDBJ whole genome shotgun (WGS) entry which is preliminary data.</text>
</comment>
<evidence type="ECO:0000256" key="1">
    <source>
        <dbReference type="SAM" id="MobiDB-lite"/>
    </source>
</evidence>
<keyword evidence="3" id="KW-1185">Reference proteome</keyword>
<reference evidence="3" key="1">
    <citation type="journal article" date="2019" name="Int. J. Syst. Evol. Microbiol.">
        <title>The Global Catalogue of Microorganisms (GCM) 10K type strain sequencing project: providing services to taxonomists for standard genome sequencing and annotation.</title>
        <authorList>
            <consortium name="The Broad Institute Genomics Platform"/>
            <consortium name="The Broad Institute Genome Sequencing Center for Infectious Disease"/>
            <person name="Wu L."/>
            <person name="Ma J."/>
        </authorList>
    </citation>
    <scope>NUCLEOTIDE SEQUENCE [LARGE SCALE GENOMIC DNA]</scope>
    <source>
        <strain evidence="3">JCM 31696</strain>
    </source>
</reference>
<sequence>TGTGGRDDGGGTGDGEQGDHSAGGSHTCSIKINRGVAPGISPHQDPSALPESMNSGHLSRRSQPLRP</sequence>
<feature type="non-terminal residue" evidence="2">
    <location>
        <position position="1"/>
    </location>
</feature>
<organism evidence="2 3">
    <name type="scientific">Actinomadura adrarensis</name>
    <dbReference type="NCBI Taxonomy" id="1819600"/>
    <lineage>
        <taxon>Bacteria</taxon>
        <taxon>Bacillati</taxon>
        <taxon>Actinomycetota</taxon>
        <taxon>Actinomycetes</taxon>
        <taxon>Streptosporangiales</taxon>
        <taxon>Thermomonosporaceae</taxon>
        <taxon>Actinomadura</taxon>
    </lineage>
</organism>
<evidence type="ECO:0000313" key="2">
    <source>
        <dbReference type="EMBL" id="MFD0851520.1"/>
    </source>
</evidence>
<feature type="region of interest" description="Disordered" evidence="1">
    <location>
        <begin position="1"/>
        <end position="67"/>
    </location>
</feature>
<name>A0ABW3CC34_9ACTN</name>
<dbReference type="Proteomes" id="UP001597083">
    <property type="component" value="Unassembled WGS sequence"/>
</dbReference>
<protein>
    <submittedName>
        <fullName evidence="2">Uncharacterized protein</fullName>
    </submittedName>
</protein>
<accession>A0ABW3CC34</accession>
<proteinExistence type="predicted"/>
<dbReference type="EMBL" id="JBHTIR010000546">
    <property type="protein sequence ID" value="MFD0851520.1"/>
    <property type="molecule type" value="Genomic_DNA"/>
</dbReference>